<dbReference type="EMBL" id="CM044707">
    <property type="protein sequence ID" value="KAI5654287.1"/>
    <property type="molecule type" value="Genomic_DNA"/>
</dbReference>
<evidence type="ECO:0000313" key="1">
    <source>
        <dbReference type="EMBL" id="KAI5654287.1"/>
    </source>
</evidence>
<gene>
    <name evidence="1" type="ORF">M9H77_31474</name>
</gene>
<reference evidence="2" key="1">
    <citation type="journal article" date="2023" name="Nat. Plants">
        <title>Single-cell RNA sequencing provides a high-resolution roadmap for understanding the multicellular compartmentation of specialized metabolism.</title>
        <authorList>
            <person name="Sun S."/>
            <person name="Shen X."/>
            <person name="Li Y."/>
            <person name="Li Y."/>
            <person name="Wang S."/>
            <person name="Li R."/>
            <person name="Zhang H."/>
            <person name="Shen G."/>
            <person name="Guo B."/>
            <person name="Wei J."/>
            <person name="Xu J."/>
            <person name="St-Pierre B."/>
            <person name="Chen S."/>
            <person name="Sun C."/>
        </authorList>
    </citation>
    <scope>NUCLEOTIDE SEQUENCE [LARGE SCALE GENOMIC DNA]</scope>
</reference>
<protein>
    <submittedName>
        <fullName evidence="1">Uncharacterized protein</fullName>
    </submittedName>
</protein>
<keyword evidence="2" id="KW-1185">Reference proteome</keyword>
<sequence>MTCGEVTITLQDLKENDHTYWVTHHASHVEVWHQWRLGVRDGSALAVETSILQEVDDMASVVIQEPPSSPSQMPVFAKKVQTIIWRCIVYIGGTLGCTLSQHDIQQIFPVQPSRRRPREPILDRDARGVKRGARRQPGHGAGGGCPPVPPFPGRHGHADLGHVEAERGERSGEVERGEGSGGAHTLLWIRDIARASPSRFRVCPISVTSRYIFMVFIVSCTPSSGHNQLIYTTLAYIAGIFI</sequence>
<organism evidence="1 2">
    <name type="scientific">Catharanthus roseus</name>
    <name type="common">Madagascar periwinkle</name>
    <name type="synonym">Vinca rosea</name>
    <dbReference type="NCBI Taxonomy" id="4058"/>
    <lineage>
        <taxon>Eukaryota</taxon>
        <taxon>Viridiplantae</taxon>
        <taxon>Streptophyta</taxon>
        <taxon>Embryophyta</taxon>
        <taxon>Tracheophyta</taxon>
        <taxon>Spermatophyta</taxon>
        <taxon>Magnoliopsida</taxon>
        <taxon>eudicotyledons</taxon>
        <taxon>Gunneridae</taxon>
        <taxon>Pentapetalae</taxon>
        <taxon>asterids</taxon>
        <taxon>lamiids</taxon>
        <taxon>Gentianales</taxon>
        <taxon>Apocynaceae</taxon>
        <taxon>Rauvolfioideae</taxon>
        <taxon>Vinceae</taxon>
        <taxon>Catharanthinae</taxon>
        <taxon>Catharanthus</taxon>
    </lineage>
</organism>
<comment type="caution">
    <text evidence="1">The sequence shown here is derived from an EMBL/GenBank/DDBJ whole genome shotgun (WGS) entry which is preliminary data.</text>
</comment>
<evidence type="ECO:0000313" key="2">
    <source>
        <dbReference type="Proteomes" id="UP001060085"/>
    </source>
</evidence>
<proteinExistence type="predicted"/>
<name>A0ACC0A2W4_CATRO</name>
<accession>A0ACC0A2W4</accession>
<dbReference type="Proteomes" id="UP001060085">
    <property type="component" value="Linkage Group LG07"/>
</dbReference>